<dbReference type="Gene3D" id="1.10.8.270">
    <property type="entry name" value="putative rabgap domain of human tbc1 domain family member 14 like domains"/>
    <property type="match status" value="1"/>
</dbReference>
<organism evidence="3">
    <name type="scientific">Proboscia inermis</name>
    <dbReference type="NCBI Taxonomy" id="420281"/>
    <lineage>
        <taxon>Eukaryota</taxon>
        <taxon>Sar</taxon>
        <taxon>Stramenopiles</taxon>
        <taxon>Ochrophyta</taxon>
        <taxon>Bacillariophyta</taxon>
        <taxon>Coscinodiscophyceae</taxon>
        <taxon>Rhizosoleniophycidae</taxon>
        <taxon>Rhizosoleniales</taxon>
        <taxon>Rhizosoleniaceae</taxon>
        <taxon>Proboscia</taxon>
    </lineage>
</organism>
<evidence type="ECO:0000259" key="2">
    <source>
        <dbReference type="PROSITE" id="PS50086"/>
    </source>
</evidence>
<dbReference type="GO" id="GO:0031267">
    <property type="term" value="F:small GTPase binding"/>
    <property type="evidence" value="ECO:0007669"/>
    <property type="project" value="TreeGrafter"/>
</dbReference>
<feature type="region of interest" description="Disordered" evidence="1">
    <location>
        <begin position="1"/>
        <end position="30"/>
    </location>
</feature>
<evidence type="ECO:0000256" key="1">
    <source>
        <dbReference type="SAM" id="MobiDB-lite"/>
    </source>
</evidence>
<dbReference type="Pfam" id="PF00566">
    <property type="entry name" value="RabGAP-TBC"/>
    <property type="match status" value="1"/>
</dbReference>
<feature type="compositionally biased region" description="Basic residues" evidence="1">
    <location>
        <begin position="1"/>
        <end position="10"/>
    </location>
</feature>
<feature type="domain" description="Rab-GAP TBC" evidence="2">
    <location>
        <begin position="32"/>
        <end position="301"/>
    </location>
</feature>
<sequence>MHKQARKKVKNGREYEKAAKNKKKLQRRVRKGIPNSIRGMMWVKLADLDKKIEKNKGKYDALVQECAKSPRGISFSENRETSKSRGTHKDTIERDINRTFPRHCMFTDLTDRNVILAEIDRLEVNKVQKDLNEWTPNSIWSSSLQGSSEEQDSDYENYHQLSMADDVLLNSTGGQGRLRRVLRAYSIYDNEVGYCQGMNFIAATFLTFVPEEEAFWLLVTTMNEAPCQMRLLFDESMSASHRILYVAEKLIQQFFPLLFKHLEKETIHVSMFATQWLLTLYTSSFPFDLVARVWDCFITEGWKIVYRVMLALLELSRAQLMQLKFEEILGHFRTLPSNVDGKKVMDTAITFLLKTKHIEKYEKQWNEENNER</sequence>
<dbReference type="Gene3D" id="1.10.472.80">
    <property type="entry name" value="Ypt/Rab-GAP domain of gyp1p, domain 3"/>
    <property type="match status" value="1"/>
</dbReference>
<protein>
    <recommendedName>
        <fullName evidence="2">Rab-GAP TBC domain-containing protein</fullName>
    </recommendedName>
</protein>
<dbReference type="InterPro" id="IPR000195">
    <property type="entry name" value="Rab-GAP-TBC_dom"/>
</dbReference>
<dbReference type="EMBL" id="HBEL01008292">
    <property type="protein sequence ID" value="CAD8407837.1"/>
    <property type="molecule type" value="Transcribed_RNA"/>
</dbReference>
<dbReference type="AlphaFoldDB" id="A0A7S0BZD2"/>
<dbReference type="PANTHER" id="PTHR47219">
    <property type="entry name" value="RAB GTPASE-ACTIVATING PROTEIN 1-LIKE"/>
    <property type="match status" value="1"/>
</dbReference>
<dbReference type="InterPro" id="IPR035969">
    <property type="entry name" value="Rab-GAP_TBC_sf"/>
</dbReference>
<feature type="compositionally biased region" description="Basic residues" evidence="1">
    <location>
        <begin position="20"/>
        <end position="30"/>
    </location>
</feature>
<dbReference type="PROSITE" id="PS50086">
    <property type="entry name" value="TBC_RABGAP"/>
    <property type="match status" value="1"/>
</dbReference>
<dbReference type="Gene3D" id="1.10.10.750">
    <property type="entry name" value="Ypt/Rab-GAP domain of gyp1p, domain 1"/>
    <property type="match status" value="1"/>
</dbReference>
<dbReference type="GO" id="GO:0005096">
    <property type="term" value="F:GTPase activator activity"/>
    <property type="evidence" value="ECO:0007669"/>
    <property type="project" value="TreeGrafter"/>
</dbReference>
<accession>A0A7S0BZD2</accession>
<dbReference type="SUPFAM" id="SSF47923">
    <property type="entry name" value="Ypt/Rab-GAP domain of gyp1p"/>
    <property type="match status" value="2"/>
</dbReference>
<dbReference type="FunFam" id="1.10.472.80:FF:000027">
    <property type="entry name" value="GTPase activating protein (Evi5)"/>
    <property type="match status" value="1"/>
</dbReference>
<proteinExistence type="predicted"/>
<gene>
    <name evidence="3" type="ORF">PINE0816_LOCUS3957</name>
</gene>
<reference evidence="3" key="1">
    <citation type="submission" date="2021-01" db="EMBL/GenBank/DDBJ databases">
        <authorList>
            <person name="Corre E."/>
            <person name="Pelletier E."/>
            <person name="Niang G."/>
            <person name="Scheremetjew M."/>
            <person name="Finn R."/>
            <person name="Kale V."/>
            <person name="Holt S."/>
            <person name="Cochrane G."/>
            <person name="Meng A."/>
            <person name="Brown T."/>
            <person name="Cohen L."/>
        </authorList>
    </citation>
    <scope>NUCLEOTIDE SEQUENCE</scope>
    <source>
        <strain evidence="3">CCAP1064/1</strain>
    </source>
</reference>
<evidence type="ECO:0000313" key="3">
    <source>
        <dbReference type="EMBL" id="CAD8407837.1"/>
    </source>
</evidence>
<name>A0A7S0BZD2_9STRA</name>
<dbReference type="SMART" id="SM00164">
    <property type="entry name" value="TBC"/>
    <property type="match status" value="1"/>
</dbReference>
<dbReference type="PANTHER" id="PTHR47219:SF9">
    <property type="entry name" value="GTPASE ACTIVATING PROTEIN AND CENTROSOME-ASSOCIATED, ISOFORM B"/>
    <property type="match status" value="1"/>
</dbReference>
<dbReference type="InterPro" id="IPR050302">
    <property type="entry name" value="Rab_GAP_TBC_domain"/>
</dbReference>